<dbReference type="PANTHER" id="PTHR41283">
    <property type="entry name" value="AMINOGLYCOSIDE PHOSPHOTRANSFERASE"/>
    <property type="match status" value="1"/>
</dbReference>
<dbReference type="InterPro" id="IPR002575">
    <property type="entry name" value="Aminoglycoside_PTrfase"/>
</dbReference>
<feature type="domain" description="Aminoglycoside phosphotransferase" evidence="1">
    <location>
        <begin position="16"/>
        <end position="241"/>
    </location>
</feature>
<dbReference type="PANTHER" id="PTHR41283:SF1">
    <property type="entry name" value="AMINOGLYCOSIDE PHOSPHOTRANSFERASE DOMAIN-CONTAINING PROTEIN"/>
    <property type="match status" value="1"/>
</dbReference>
<comment type="caution">
    <text evidence="2">The sequence shown here is derived from an EMBL/GenBank/DDBJ whole genome shotgun (WGS) entry which is preliminary data.</text>
</comment>
<proteinExistence type="predicted"/>
<dbReference type="InterPro" id="IPR011009">
    <property type="entry name" value="Kinase-like_dom_sf"/>
</dbReference>
<dbReference type="EMBL" id="AJAT01000018">
    <property type="protein sequence ID" value="EOL41639.1"/>
    <property type="molecule type" value="Genomic_DNA"/>
</dbReference>
<evidence type="ECO:0000313" key="2">
    <source>
        <dbReference type="EMBL" id="EOL41639.1"/>
    </source>
</evidence>
<sequence length="314" mass="36666">MDELKHIPEYASWREVRLIDKGWSSDKKYKVVTNTGEEQLLRVFSKQAISAKQQEFLFIKKVASVIKDSSQPIICGEIPNTPFGYMLLSYVQGRDLNSQLPELSNEQQFFLGKSAGLLLKTIHELPVPESVSQQGIQQRIYDKKCNQLQRYLDSEYYLEGQEAVLSYIEEQLKNIRTRPVCYQHGDFHVGNLIYLPSREIGVIDFNRWDFGDPYEEFYKLQSFSRETSPLFSYGQILGYFDGEVPESFWTFQKLYVAHISLFSVIWAIPYGNKQVEEMIARYYQFKRDYPTPKTLVPEWYNKAEGAAISINMDL</sequence>
<dbReference type="PATRIC" id="fig|1158610.3.peg.3190"/>
<dbReference type="eggNOG" id="COG3173">
    <property type="taxonomic scope" value="Bacteria"/>
</dbReference>
<keyword evidence="3" id="KW-1185">Reference proteome</keyword>
<dbReference type="HOGENOM" id="CLU_078715_0_0_9"/>
<organism evidence="2 3">
    <name type="scientific">Enterococcus phoeniculicola ATCC BAA-412</name>
    <dbReference type="NCBI Taxonomy" id="1158610"/>
    <lineage>
        <taxon>Bacteria</taxon>
        <taxon>Bacillati</taxon>
        <taxon>Bacillota</taxon>
        <taxon>Bacilli</taxon>
        <taxon>Lactobacillales</taxon>
        <taxon>Enterococcaceae</taxon>
        <taxon>Enterococcus</taxon>
    </lineage>
</organism>
<accession>R3TJP3</accession>
<name>R3TJP3_9ENTE</name>
<reference evidence="2 3" key="1">
    <citation type="submission" date="2013-02" db="EMBL/GenBank/DDBJ databases">
        <title>The Genome Sequence of Enterococcus phoeniculicola BAA-412.</title>
        <authorList>
            <consortium name="The Broad Institute Genome Sequencing Platform"/>
            <consortium name="The Broad Institute Genome Sequencing Center for Infectious Disease"/>
            <person name="Earl A.M."/>
            <person name="Gilmore M.S."/>
            <person name="Lebreton F."/>
            <person name="Walker B."/>
            <person name="Young S.K."/>
            <person name="Zeng Q."/>
            <person name="Gargeya S."/>
            <person name="Fitzgerald M."/>
            <person name="Haas B."/>
            <person name="Abouelleil A."/>
            <person name="Alvarado L."/>
            <person name="Arachchi H.M."/>
            <person name="Berlin A.M."/>
            <person name="Chapman S.B."/>
            <person name="Dewar J."/>
            <person name="Goldberg J."/>
            <person name="Griggs A."/>
            <person name="Gujja S."/>
            <person name="Hansen M."/>
            <person name="Howarth C."/>
            <person name="Imamovic A."/>
            <person name="Larimer J."/>
            <person name="McCowan C."/>
            <person name="Murphy C."/>
            <person name="Neiman D."/>
            <person name="Pearson M."/>
            <person name="Priest M."/>
            <person name="Roberts A."/>
            <person name="Saif S."/>
            <person name="Shea T."/>
            <person name="Sisk P."/>
            <person name="Sykes S."/>
            <person name="Wortman J."/>
            <person name="Nusbaum C."/>
            <person name="Birren B."/>
        </authorList>
    </citation>
    <scope>NUCLEOTIDE SEQUENCE [LARGE SCALE GENOMIC DNA]</scope>
    <source>
        <strain evidence="2 3">ATCC BAA-412</strain>
    </source>
</reference>
<dbReference type="Proteomes" id="UP000013785">
    <property type="component" value="Unassembled WGS sequence"/>
</dbReference>
<evidence type="ECO:0000259" key="1">
    <source>
        <dbReference type="Pfam" id="PF01636"/>
    </source>
</evidence>
<dbReference type="Gene3D" id="3.90.1200.10">
    <property type="match status" value="1"/>
</dbReference>
<gene>
    <name evidence="2" type="ORF">UC3_03204</name>
</gene>
<dbReference type="Pfam" id="PF01636">
    <property type="entry name" value="APH"/>
    <property type="match status" value="1"/>
</dbReference>
<protein>
    <recommendedName>
        <fullName evidence="1">Aminoglycoside phosphotransferase domain-containing protein</fullName>
    </recommendedName>
</protein>
<dbReference type="SUPFAM" id="SSF56112">
    <property type="entry name" value="Protein kinase-like (PK-like)"/>
    <property type="match status" value="1"/>
</dbReference>
<dbReference type="AlphaFoldDB" id="R3TJP3"/>
<evidence type="ECO:0000313" key="3">
    <source>
        <dbReference type="Proteomes" id="UP000013785"/>
    </source>
</evidence>
<dbReference type="OrthoDB" id="334783at2"/>
<dbReference type="RefSeq" id="WP_010769835.1">
    <property type="nucleotide sequence ID" value="NZ_ASWE01000001.1"/>
</dbReference>
<dbReference type="STRING" id="154621.RV11_GL002839"/>